<dbReference type="SUPFAM" id="SSF55729">
    <property type="entry name" value="Acyl-CoA N-acyltransferases (Nat)"/>
    <property type="match status" value="1"/>
</dbReference>
<evidence type="ECO:0000256" key="2">
    <source>
        <dbReference type="ARBA" id="ARBA00023315"/>
    </source>
</evidence>
<comment type="caution">
    <text evidence="4">The sequence shown here is derived from an EMBL/GenBank/DDBJ whole genome shotgun (WGS) entry which is preliminary data.</text>
</comment>
<dbReference type="PANTHER" id="PTHR43072:SF23">
    <property type="entry name" value="UPF0039 PROTEIN C11D3.02C"/>
    <property type="match status" value="1"/>
</dbReference>
<accession>A0A6I4MXU6</accession>
<feature type="domain" description="N-acetyltransferase" evidence="3">
    <location>
        <begin position="8"/>
        <end position="169"/>
    </location>
</feature>
<dbReference type="RefSeq" id="WP_151600108.1">
    <property type="nucleotide sequence ID" value="NZ_WBMS02000066.1"/>
</dbReference>
<dbReference type="AlphaFoldDB" id="A0A6I4MXU6"/>
<evidence type="ECO:0000256" key="1">
    <source>
        <dbReference type="ARBA" id="ARBA00022679"/>
    </source>
</evidence>
<keyword evidence="2" id="KW-0012">Acyltransferase</keyword>
<reference evidence="4" key="1">
    <citation type="submission" date="2019-12" db="EMBL/GenBank/DDBJ databases">
        <title>Actinomadura physcomitrii sp. nov., a novel actinomycete isolated from moss [Physcomitrium sphaericum (Ludw) Fuernr].</title>
        <authorList>
            <person name="Zhuang X."/>
        </authorList>
    </citation>
    <scope>NUCLEOTIDE SEQUENCE [LARGE SCALE GENOMIC DNA]</scope>
    <source>
        <strain evidence="4">LD22</strain>
    </source>
</reference>
<protein>
    <submittedName>
        <fullName evidence="4">GNAT family N-acetyltransferase</fullName>
    </submittedName>
</protein>
<dbReference type="Proteomes" id="UP000462055">
    <property type="component" value="Unassembled WGS sequence"/>
</dbReference>
<evidence type="ECO:0000313" key="4">
    <source>
        <dbReference type="EMBL" id="MWA07206.1"/>
    </source>
</evidence>
<evidence type="ECO:0000259" key="3">
    <source>
        <dbReference type="PROSITE" id="PS51186"/>
    </source>
</evidence>
<dbReference type="GO" id="GO:0016747">
    <property type="term" value="F:acyltransferase activity, transferring groups other than amino-acyl groups"/>
    <property type="evidence" value="ECO:0007669"/>
    <property type="project" value="InterPro"/>
</dbReference>
<dbReference type="PANTHER" id="PTHR43072">
    <property type="entry name" value="N-ACETYLTRANSFERASE"/>
    <property type="match status" value="1"/>
</dbReference>
<proteinExistence type="predicted"/>
<dbReference type="Pfam" id="PF00583">
    <property type="entry name" value="Acetyltransf_1"/>
    <property type="match status" value="1"/>
</dbReference>
<name>A0A6I4MXU6_9ACTN</name>
<keyword evidence="5" id="KW-1185">Reference proteome</keyword>
<dbReference type="InterPro" id="IPR016181">
    <property type="entry name" value="Acyl_CoA_acyltransferase"/>
</dbReference>
<dbReference type="EMBL" id="WBMS02000066">
    <property type="protein sequence ID" value="MWA07206.1"/>
    <property type="molecule type" value="Genomic_DNA"/>
</dbReference>
<organism evidence="4 5">
    <name type="scientific">Actinomadura physcomitrii</name>
    <dbReference type="NCBI Taxonomy" id="2650748"/>
    <lineage>
        <taxon>Bacteria</taxon>
        <taxon>Bacillati</taxon>
        <taxon>Actinomycetota</taxon>
        <taxon>Actinomycetes</taxon>
        <taxon>Streptosporangiales</taxon>
        <taxon>Thermomonosporaceae</taxon>
        <taxon>Actinomadura</taxon>
    </lineage>
</organism>
<dbReference type="CDD" id="cd04301">
    <property type="entry name" value="NAT_SF"/>
    <property type="match status" value="1"/>
</dbReference>
<dbReference type="Gene3D" id="3.40.630.30">
    <property type="match status" value="1"/>
</dbReference>
<dbReference type="InterPro" id="IPR000182">
    <property type="entry name" value="GNAT_dom"/>
</dbReference>
<keyword evidence="1" id="KW-0808">Transferase</keyword>
<gene>
    <name evidence="4" type="ORF">F8568_044100</name>
</gene>
<sequence>MFPLYDSITVRPGRAEDAESVRTIRNDAIEHTTSIWTTVKQTPEEAAAWWAELLGRRAAFVADAAGEVLGYASWSQWRPKEGYRFTVENSVYVLPGHRGKGIGGRLMRALIAAARESGAHVMLADIEAENSASIALHAGLGFETAGTLREVGTKFGRRLDLTIMRLGLTP</sequence>
<dbReference type="PROSITE" id="PS51186">
    <property type="entry name" value="GNAT"/>
    <property type="match status" value="1"/>
</dbReference>
<evidence type="ECO:0000313" key="5">
    <source>
        <dbReference type="Proteomes" id="UP000462055"/>
    </source>
</evidence>